<protein>
    <recommendedName>
        <fullName evidence="2">Histidyl-tRNA synthetase</fullName>
    </recommendedName>
</protein>
<organism evidence="4">
    <name type="scientific">Scrofimicrobium appendicitidis</name>
    <dbReference type="NCBI Taxonomy" id="3079930"/>
    <lineage>
        <taxon>Bacteria</taxon>
        <taxon>Bacillati</taxon>
        <taxon>Actinomycetota</taxon>
        <taxon>Actinomycetes</taxon>
        <taxon>Actinomycetales</taxon>
        <taxon>Actinomycetaceae</taxon>
        <taxon>Scrofimicrobium</taxon>
    </lineage>
</organism>
<gene>
    <name evidence="4" type="ORF">SAC06_09695</name>
</gene>
<evidence type="ECO:0000313" key="4">
    <source>
        <dbReference type="EMBL" id="XBW07900.1"/>
    </source>
</evidence>
<dbReference type="InterPro" id="IPR006195">
    <property type="entry name" value="aa-tRNA-synth_II"/>
</dbReference>
<dbReference type="InterPro" id="IPR045864">
    <property type="entry name" value="aa-tRNA-synth_II/BPL/LPL"/>
</dbReference>
<sequence length="420" mass="46365">MANPVVPARGMRDIMPAEKKKRDRVLGIIRDVYRQAGFDEIETPAVEPLTRLLSNQGGENEKMIFEIMRRGLPADEPVIARDASDLGLRYDLTVPLTRFYATHAAELPRVFRALQTGPVWRAERPQKGRFRQFRQCDIDIIGDEHITAEVDLLVTTLAAFSALGMAEDIRVLLGDRRFLVDLLTAVGVESEHHDAALIALDKSDKIGADGVRAELLERGLCTPDQADELVSLNIDAEAALAAGEVSLPSGKTVSLYDLPAIVAAVRALAPTCQIEFDPTLVRGMGYYTGPIFEVAHRYRNFSVAGGGRYDHVVGKWLGREVPACGFSIGFERIIDLVDLPEEQEDRVALLYKPGSDPVPVYRLRAELQASGHAVGLVVPPRRLGGQFFESLAADGYSHFVDSRREDATLDDLRPVQRDQD</sequence>
<dbReference type="EMBL" id="CP138335">
    <property type="protein sequence ID" value="XBW07900.1"/>
    <property type="molecule type" value="Genomic_DNA"/>
</dbReference>
<proteinExistence type="inferred from homology"/>
<evidence type="ECO:0000256" key="1">
    <source>
        <dbReference type="ARBA" id="ARBA00008226"/>
    </source>
</evidence>
<dbReference type="Gene3D" id="3.30.930.10">
    <property type="entry name" value="Bira Bifunctional Protein, Domain 2"/>
    <property type="match status" value="1"/>
</dbReference>
<dbReference type="PROSITE" id="PS50862">
    <property type="entry name" value="AA_TRNA_LIGASE_II"/>
    <property type="match status" value="1"/>
</dbReference>
<dbReference type="SUPFAM" id="SSF55681">
    <property type="entry name" value="Class II aaRS and biotin synthetases"/>
    <property type="match status" value="1"/>
</dbReference>
<comment type="similarity">
    <text evidence="1">Belongs to the class-II aminoacyl-tRNA synthetase family.</text>
</comment>
<dbReference type="PANTHER" id="PTHR11476:SF7">
    <property type="entry name" value="HISTIDINE--TRNA LIGASE"/>
    <property type="match status" value="1"/>
</dbReference>
<dbReference type="PANTHER" id="PTHR11476">
    <property type="entry name" value="HISTIDYL-TRNA SYNTHETASE"/>
    <property type="match status" value="1"/>
</dbReference>
<dbReference type="CDD" id="cd00773">
    <property type="entry name" value="HisRS-like_core"/>
    <property type="match status" value="1"/>
</dbReference>
<dbReference type="InterPro" id="IPR041715">
    <property type="entry name" value="HisRS-like_core"/>
</dbReference>
<feature type="domain" description="Aminoacyl-transfer RNA synthetases class-II family profile" evidence="3">
    <location>
        <begin position="9"/>
        <end position="353"/>
    </location>
</feature>
<dbReference type="RefSeq" id="WP_350258101.1">
    <property type="nucleotide sequence ID" value="NZ_CP138335.1"/>
</dbReference>
<keyword evidence="4" id="KW-0808">Transferase</keyword>
<dbReference type="GO" id="GO:0016757">
    <property type="term" value="F:glycosyltransferase activity"/>
    <property type="evidence" value="ECO:0007669"/>
    <property type="project" value="UniProtKB-KW"/>
</dbReference>
<dbReference type="KEGG" id="sapp:SAC06_09695"/>
<evidence type="ECO:0000256" key="2">
    <source>
        <dbReference type="ARBA" id="ARBA00030619"/>
    </source>
</evidence>
<accession>A0AAU7V737</accession>
<dbReference type="AlphaFoldDB" id="A0AAU7V737"/>
<keyword evidence="4" id="KW-0328">Glycosyltransferase</keyword>
<reference evidence="4" key="1">
    <citation type="submission" date="2023-11" db="EMBL/GenBank/DDBJ databases">
        <title>Scrofimicrobium hongkongense sp. nov., isolated from a patient with peritonitis.</title>
        <authorList>
            <person name="Lao H.Y."/>
            <person name="Wong A.Y.P."/>
            <person name="Ng T.L."/>
            <person name="Wong R.Y.L."/>
            <person name="Yau M.C.Y."/>
            <person name="Lam J.Y.W."/>
            <person name="Siu G.K.H."/>
        </authorList>
    </citation>
    <scope>NUCLEOTIDE SEQUENCE</scope>
    <source>
        <strain evidence="4">R131</strain>
    </source>
</reference>
<dbReference type="Pfam" id="PF13393">
    <property type="entry name" value="tRNA-synt_His"/>
    <property type="match status" value="1"/>
</dbReference>
<evidence type="ECO:0000259" key="3">
    <source>
        <dbReference type="PROSITE" id="PS50862"/>
    </source>
</evidence>
<name>A0AAU7V737_9ACTO</name>